<dbReference type="PANTHER" id="PTHR48069">
    <property type="entry name" value="DIHYDROFOLATE REDUCTASE"/>
    <property type="match status" value="1"/>
</dbReference>
<evidence type="ECO:0000256" key="4">
    <source>
        <dbReference type="ARBA" id="ARBA00022563"/>
    </source>
</evidence>
<evidence type="ECO:0000256" key="5">
    <source>
        <dbReference type="ARBA" id="ARBA00022857"/>
    </source>
</evidence>
<evidence type="ECO:0000256" key="6">
    <source>
        <dbReference type="ARBA" id="ARBA00023002"/>
    </source>
</evidence>
<dbReference type="InterPro" id="IPR012259">
    <property type="entry name" value="DHFR"/>
</dbReference>
<dbReference type="PANTHER" id="PTHR48069:SF3">
    <property type="entry name" value="DIHYDROFOLATE REDUCTASE"/>
    <property type="match status" value="1"/>
</dbReference>
<comment type="function">
    <text evidence="7">Key enzyme in folate metabolism. Catalyzes an essential reaction for de novo glycine and purine synthesis, and for DNA precursor synthesis.</text>
</comment>
<comment type="similarity">
    <text evidence="2 7">Belongs to the dihydrofolate reductase family.</text>
</comment>
<keyword evidence="10" id="KW-1185">Reference proteome</keyword>
<dbReference type="InterPro" id="IPR001796">
    <property type="entry name" value="DHFR_dom"/>
</dbReference>
<comment type="pathway">
    <text evidence="1 7">Cofactor biosynthesis; tetrahydrofolate biosynthesis; 5,6,7,8-tetrahydrofolate from 7,8-dihydrofolate: step 1/1.</text>
</comment>
<dbReference type="CDD" id="cd00209">
    <property type="entry name" value="DHFR"/>
    <property type="match status" value="1"/>
</dbReference>
<comment type="caution">
    <text evidence="9">The sequence shown here is derived from an EMBL/GenBank/DDBJ whole genome shotgun (WGS) entry which is preliminary data.</text>
</comment>
<dbReference type="SUPFAM" id="SSF53597">
    <property type="entry name" value="Dihydrofolate reductase-like"/>
    <property type="match status" value="1"/>
</dbReference>
<evidence type="ECO:0000256" key="1">
    <source>
        <dbReference type="ARBA" id="ARBA00004903"/>
    </source>
</evidence>
<comment type="catalytic activity">
    <reaction evidence="7">
        <text>(6S)-5,6,7,8-tetrahydrofolate + NADP(+) = 7,8-dihydrofolate + NADPH + H(+)</text>
        <dbReference type="Rhea" id="RHEA:15009"/>
        <dbReference type="ChEBI" id="CHEBI:15378"/>
        <dbReference type="ChEBI" id="CHEBI:57451"/>
        <dbReference type="ChEBI" id="CHEBI:57453"/>
        <dbReference type="ChEBI" id="CHEBI:57783"/>
        <dbReference type="ChEBI" id="CHEBI:58349"/>
        <dbReference type="EC" id="1.5.1.3"/>
    </reaction>
</comment>
<dbReference type="Proteomes" id="UP001589818">
    <property type="component" value="Unassembled WGS sequence"/>
</dbReference>
<dbReference type="PIRSF" id="PIRSF000194">
    <property type="entry name" value="DHFR"/>
    <property type="match status" value="1"/>
</dbReference>
<dbReference type="PRINTS" id="PR00070">
    <property type="entry name" value="DHFR"/>
</dbReference>
<evidence type="ECO:0000313" key="10">
    <source>
        <dbReference type="Proteomes" id="UP001589818"/>
    </source>
</evidence>
<gene>
    <name evidence="9" type="ORF">ACFFJ8_07180</name>
</gene>
<sequence>MSITLIAAMASNRAIGQDNKLLWRLPSEMAHFRRSTTGKTVLMGRKTFESLGRPLPNRLNVILTHDQNFVSEGCESVHSVDEALRRYNNEEDELMVIGGAEIYSQFLPYADKLLLTEVEAEIAGDAFFPAVPESEWSIEGSEPHVADEKHAYNFCIRTYRRTAPNH</sequence>
<dbReference type="Pfam" id="PF00186">
    <property type="entry name" value="DHFR_1"/>
    <property type="match status" value="1"/>
</dbReference>
<dbReference type="EMBL" id="JBHLVF010000010">
    <property type="protein sequence ID" value="MFC0391157.1"/>
    <property type="molecule type" value="Genomic_DNA"/>
</dbReference>
<name>A0ABV6J5T7_9BACL</name>
<evidence type="ECO:0000313" key="9">
    <source>
        <dbReference type="EMBL" id="MFC0391157.1"/>
    </source>
</evidence>
<dbReference type="InterPro" id="IPR024072">
    <property type="entry name" value="DHFR-like_dom_sf"/>
</dbReference>
<evidence type="ECO:0000256" key="3">
    <source>
        <dbReference type="ARBA" id="ARBA00012856"/>
    </source>
</evidence>
<feature type="domain" description="DHFR" evidence="8">
    <location>
        <begin position="2"/>
        <end position="161"/>
    </location>
</feature>
<proteinExistence type="inferred from homology"/>
<accession>A0ABV6J5T7</accession>
<reference evidence="9 10" key="1">
    <citation type="submission" date="2024-09" db="EMBL/GenBank/DDBJ databases">
        <authorList>
            <person name="Sun Q."/>
            <person name="Mori K."/>
        </authorList>
    </citation>
    <scope>NUCLEOTIDE SEQUENCE [LARGE SCALE GENOMIC DNA]</scope>
    <source>
        <strain evidence="9 10">CCM 4839</strain>
    </source>
</reference>
<keyword evidence="4 7" id="KW-0554">One-carbon metabolism</keyword>
<protein>
    <recommendedName>
        <fullName evidence="3 7">Dihydrofolate reductase</fullName>
        <ecNumber evidence="3 7">1.5.1.3</ecNumber>
    </recommendedName>
</protein>
<keyword evidence="6 7" id="KW-0560">Oxidoreductase</keyword>
<dbReference type="GO" id="GO:0004146">
    <property type="term" value="F:dihydrofolate reductase activity"/>
    <property type="evidence" value="ECO:0007669"/>
    <property type="project" value="UniProtKB-EC"/>
</dbReference>
<dbReference type="EC" id="1.5.1.3" evidence="3 7"/>
<keyword evidence="5 7" id="KW-0521">NADP</keyword>
<evidence type="ECO:0000256" key="7">
    <source>
        <dbReference type="PIRNR" id="PIRNR000194"/>
    </source>
</evidence>
<evidence type="ECO:0000259" key="8">
    <source>
        <dbReference type="PROSITE" id="PS51330"/>
    </source>
</evidence>
<organism evidence="9 10">
    <name type="scientific">Paenibacillus mendelii</name>
    <dbReference type="NCBI Taxonomy" id="206163"/>
    <lineage>
        <taxon>Bacteria</taxon>
        <taxon>Bacillati</taxon>
        <taxon>Bacillota</taxon>
        <taxon>Bacilli</taxon>
        <taxon>Bacillales</taxon>
        <taxon>Paenibacillaceae</taxon>
        <taxon>Paenibacillus</taxon>
    </lineage>
</organism>
<dbReference type="PROSITE" id="PS51330">
    <property type="entry name" value="DHFR_2"/>
    <property type="match status" value="1"/>
</dbReference>
<dbReference type="Gene3D" id="3.40.430.10">
    <property type="entry name" value="Dihydrofolate Reductase, subunit A"/>
    <property type="match status" value="1"/>
</dbReference>
<evidence type="ECO:0000256" key="2">
    <source>
        <dbReference type="ARBA" id="ARBA00009539"/>
    </source>
</evidence>
<dbReference type="RefSeq" id="WP_204818184.1">
    <property type="nucleotide sequence ID" value="NZ_JANHOF010000004.1"/>
</dbReference>